<sequence length="176" mass="18172">MKFTQVLSLSMLLSGAIALPSIQKRDPKPLVDALTTISKTTQSMTTAVTAFNGDPAEGAKILTQAEGLLKTVDDATNTLGPMPVLPLNEAVQVLGPGNALIADVNKVIDALIAKKDAFVKNSMGSVVGETLGKFKASAEKMVGVITQKLPPNVASVGATIGKQINASIDKGIAAYK</sequence>
<evidence type="ECO:0000313" key="2">
    <source>
        <dbReference type="EMBL" id="QDS77991.1"/>
    </source>
</evidence>
<proteinExistence type="predicted"/>
<dbReference type="Pfam" id="PF12296">
    <property type="entry name" value="HsbA"/>
    <property type="match status" value="1"/>
</dbReference>
<dbReference type="PANTHER" id="PTHR38123">
    <property type="entry name" value="CELL WALL SERINE-THREONINE-RICH GALACTOMANNOPROTEIN MP1 (AFU_ORTHOLOGUE AFUA_4G03240)"/>
    <property type="match status" value="1"/>
</dbReference>
<accession>A0A517LQR8</accession>
<protein>
    <recommendedName>
        <fullName evidence="4">Cell wall mannoprotein 1</fullName>
    </recommendedName>
</protein>
<dbReference type="Proteomes" id="UP000316270">
    <property type="component" value="Chromosome 19"/>
</dbReference>
<evidence type="ECO:0000256" key="1">
    <source>
        <dbReference type="SAM" id="SignalP"/>
    </source>
</evidence>
<evidence type="ECO:0000313" key="3">
    <source>
        <dbReference type="Proteomes" id="UP000316270"/>
    </source>
</evidence>
<feature type="signal peptide" evidence="1">
    <location>
        <begin position="1"/>
        <end position="18"/>
    </location>
</feature>
<dbReference type="InterPro" id="IPR021054">
    <property type="entry name" value="Cell_wall_mannoprotein_1"/>
</dbReference>
<dbReference type="Gene3D" id="1.20.1280.140">
    <property type="match status" value="1"/>
</dbReference>
<reference evidence="2 3" key="1">
    <citation type="submission" date="2019-07" db="EMBL/GenBank/DDBJ databases">
        <title>Finished genome of Venturia effusa.</title>
        <authorList>
            <person name="Young C.A."/>
            <person name="Cox M.P."/>
            <person name="Ganley A.R.D."/>
            <person name="David W.J."/>
        </authorList>
    </citation>
    <scope>NUCLEOTIDE SEQUENCE [LARGE SCALE GENOMIC DNA]</scope>
    <source>
        <strain evidence="3">albino</strain>
    </source>
</reference>
<dbReference type="AlphaFoldDB" id="A0A517LQR8"/>
<evidence type="ECO:0008006" key="4">
    <source>
        <dbReference type="Google" id="ProtNLM"/>
    </source>
</evidence>
<organism evidence="2 3">
    <name type="scientific">Venturia effusa</name>
    <dbReference type="NCBI Taxonomy" id="50376"/>
    <lineage>
        <taxon>Eukaryota</taxon>
        <taxon>Fungi</taxon>
        <taxon>Dikarya</taxon>
        <taxon>Ascomycota</taxon>
        <taxon>Pezizomycotina</taxon>
        <taxon>Dothideomycetes</taxon>
        <taxon>Pleosporomycetidae</taxon>
        <taxon>Venturiales</taxon>
        <taxon>Venturiaceae</taxon>
        <taxon>Venturia</taxon>
    </lineage>
</organism>
<feature type="chain" id="PRO_5021862496" description="Cell wall mannoprotein 1" evidence="1">
    <location>
        <begin position="19"/>
        <end position="176"/>
    </location>
</feature>
<dbReference type="EMBL" id="CP042203">
    <property type="protein sequence ID" value="QDS77991.1"/>
    <property type="molecule type" value="Genomic_DNA"/>
</dbReference>
<dbReference type="GO" id="GO:0005576">
    <property type="term" value="C:extracellular region"/>
    <property type="evidence" value="ECO:0007669"/>
    <property type="project" value="TreeGrafter"/>
</dbReference>
<dbReference type="STRING" id="50376.A0A517LQR8"/>
<keyword evidence="1" id="KW-0732">Signal</keyword>
<gene>
    <name evidence="2" type="ORF">FKW77_002177</name>
</gene>
<name>A0A517LQR8_9PEZI</name>
<dbReference type="OrthoDB" id="2422134at2759"/>
<dbReference type="PANTHER" id="PTHR38123:SF6">
    <property type="entry name" value="CELL WALL SERINE-THREONINE-RICH GALACTOMANNOPROTEIN MP1 (AFU_ORTHOLOGUE AFUA_4G03240)"/>
    <property type="match status" value="1"/>
</dbReference>
<keyword evidence="3" id="KW-1185">Reference proteome</keyword>